<gene>
    <name evidence="2" type="ORF">FSB_LOCUS55592</name>
</gene>
<protein>
    <submittedName>
        <fullName evidence="2">Uncharacterized protein</fullName>
    </submittedName>
</protein>
<evidence type="ECO:0000256" key="1">
    <source>
        <dbReference type="SAM" id="MobiDB-lite"/>
    </source>
</evidence>
<reference evidence="2" key="1">
    <citation type="submission" date="2018-02" db="EMBL/GenBank/DDBJ databases">
        <authorList>
            <person name="Cohen D.B."/>
            <person name="Kent A.D."/>
        </authorList>
    </citation>
    <scope>NUCLEOTIDE SEQUENCE</scope>
</reference>
<feature type="region of interest" description="Disordered" evidence="1">
    <location>
        <begin position="360"/>
        <end position="390"/>
    </location>
</feature>
<proteinExistence type="predicted"/>
<organism evidence="2">
    <name type="scientific">Fagus sylvatica</name>
    <name type="common">Beechnut</name>
    <dbReference type="NCBI Taxonomy" id="28930"/>
    <lineage>
        <taxon>Eukaryota</taxon>
        <taxon>Viridiplantae</taxon>
        <taxon>Streptophyta</taxon>
        <taxon>Embryophyta</taxon>
        <taxon>Tracheophyta</taxon>
        <taxon>Spermatophyta</taxon>
        <taxon>Magnoliopsida</taxon>
        <taxon>eudicotyledons</taxon>
        <taxon>Gunneridae</taxon>
        <taxon>Pentapetalae</taxon>
        <taxon>rosids</taxon>
        <taxon>fabids</taxon>
        <taxon>Fagales</taxon>
        <taxon>Fagaceae</taxon>
        <taxon>Fagus</taxon>
    </lineage>
</organism>
<name>A0A2N9IU10_FAGSY</name>
<sequence>MANEGGKLVSGPFRGPTLRDSLIGTRVLVQRRQTPSSLWVVRGLWALTTSWTARSYLSKVVTVEGLGQAPDEGVAWIVLTLRQANWRPMPGGREGLKVDSWNSDRPTGNGKTNLCLCMRRQLGGSPVSEKDDDFIPVSVESGACLRPLVSLRRPKLDSDGHNRVLRGVASTTSTITSTSYDPSFLLCTRSALNRVRRYCRCKEINQRRMATAKLNREKLRKMMSQQDEAPLTLGKKRKTESSSMEKVPTLPRDASLASRRGQDSVVTKDDIGEYDKVNTDVIKGFDRTHGDRQSLHFNGRRHLIEAESPIVGGCPGQPTVDGARQRTDLGQGIGSWVRCRPSSKAKEKYSELDFEAFQPFDDDESVMPVEEVGGGTTSVDPSARIDDAAS</sequence>
<feature type="region of interest" description="Disordered" evidence="1">
    <location>
        <begin position="222"/>
        <end position="264"/>
    </location>
</feature>
<evidence type="ECO:0000313" key="2">
    <source>
        <dbReference type="EMBL" id="SPD27710.1"/>
    </source>
</evidence>
<dbReference type="EMBL" id="OIVN01006204">
    <property type="protein sequence ID" value="SPD27710.1"/>
    <property type="molecule type" value="Genomic_DNA"/>
</dbReference>
<accession>A0A2N9IU10</accession>
<dbReference type="AlphaFoldDB" id="A0A2N9IU10"/>